<name>A0A2H0DZ55_9BACT</name>
<dbReference type="AlphaFoldDB" id="A0A2H0DZ55"/>
<gene>
    <name evidence="1" type="ORF">COW81_00070</name>
</gene>
<protein>
    <submittedName>
        <fullName evidence="1">Uncharacterized protein</fullName>
    </submittedName>
</protein>
<organism evidence="1 2">
    <name type="scientific">Candidatus Campbellbacteria bacterium CG22_combo_CG10-13_8_21_14_all_36_13</name>
    <dbReference type="NCBI Taxonomy" id="1974529"/>
    <lineage>
        <taxon>Bacteria</taxon>
        <taxon>Candidatus Campbelliibacteriota</taxon>
    </lineage>
</organism>
<accession>A0A2H0DZ55</accession>
<dbReference type="EMBL" id="PCTT01000002">
    <property type="protein sequence ID" value="PIP87457.1"/>
    <property type="molecule type" value="Genomic_DNA"/>
</dbReference>
<dbReference type="Proteomes" id="UP000231143">
    <property type="component" value="Unassembled WGS sequence"/>
</dbReference>
<sequence>MGFFNKYNQIEQELLEMYSSILGSREIAQSLLDTAIELDKQNKMPPMAGDLIIEKAKTDEKAHASLEKKRKEGVRDEDIRAWWNLHGVERMMMLKVDEMSKTTLYLALLEQGKPVEEALNMVAKHHPVFGNPEDTSHGEGDDRPLPEELKDRINIFVEKQGLGNPEYKKKVDSFSTFNALVRHEIRNGNI</sequence>
<proteinExistence type="predicted"/>
<comment type="caution">
    <text evidence="1">The sequence shown here is derived from an EMBL/GenBank/DDBJ whole genome shotgun (WGS) entry which is preliminary data.</text>
</comment>
<evidence type="ECO:0000313" key="2">
    <source>
        <dbReference type="Proteomes" id="UP000231143"/>
    </source>
</evidence>
<evidence type="ECO:0000313" key="1">
    <source>
        <dbReference type="EMBL" id="PIP87457.1"/>
    </source>
</evidence>
<reference evidence="1 2" key="1">
    <citation type="submission" date="2017-09" db="EMBL/GenBank/DDBJ databases">
        <title>Depth-based differentiation of microbial function through sediment-hosted aquifers and enrichment of novel symbionts in the deep terrestrial subsurface.</title>
        <authorList>
            <person name="Probst A.J."/>
            <person name="Ladd B."/>
            <person name="Jarett J.K."/>
            <person name="Geller-Mcgrath D.E."/>
            <person name="Sieber C.M."/>
            <person name="Emerson J.B."/>
            <person name="Anantharaman K."/>
            <person name="Thomas B.C."/>
            <person name="Malmstrom R."/>
            <person name="Stieglmeier M."/>
            <person name="Klingl A."/>
            <person name="Woyke T."/>
            <person name="Ryan C.M."/>
            <person name="Banfield J.F."/>
        </authorList>
    </citation>
    <scope>NUCLEOTIDE SEQUENCE [LARGE SCALE GENOMIC DNA]</scope>
    <source>
        <strain evidence="1">CG22_combo_CG10-13_8_21_14_all_36_13</strain>
    </source>
</reference>